<protein>
    <recommendedName>
        <fullName evidence="5">UBA domain-containing protein</fullName>
    </recommendedName>
</protein>
<dbReference type="GO" id="GO:0005634">
    <property type="term" value="C:nucleus"/>
    <property type="evidence" value="ECO:0007669"/>
    <property type="project" value="TreeGrafter"/>
</dbReference>
<gene>
    <name evidence="3" type="ORF">PV10_05383</name>
</gene>
<dbReference type="RefSeq" id="XP_016222335.1">
    <property type="nucleotide sequence ID" value="XM_016370042.1"/>
</dbReference>
<keyword evidence="4" id="KW-1185">Reference proteome</keyword>
<name>A0A0D1XRM4_EXOME</name>
<feature type="region of interest" description="Disordered" evidence="2">
    <location>
        <begin position="816"/>
        <end position="842"/>
    </location>
</feature>
<dbReference type="InterPro" id="IPR055335">
    <property type="entry name" value="Ucp6/RUP1"/>
</dbReference>
<dbReference type="VEuPathDB" id="FungiDB:PV10_05383"/>
<evidence type="ECO:0008006" key="5">
    <source>
        <dbReference type="Google" id="ProtNLM"/>
    </source>
</evidence>
<evidence type="ECO:0000256" key="1">
    <source>
        <dbReference type="SAM" id="Coils"/>
    </source>
</evidence>
<feature type="coiled-coil region" evidence="1">
    <location>
        <begin position="504"/>
        <end position="538"/>
    </location>
</feature>
<dbReference type="AlphaFoldDB" id="A0A0D1XRM4"/>
<dbReference type="GO" id="GO:0005829">
    <property type="term" value="C:cytosol"/>
    <property type="evidence" value="ECO:0007669"/>
    <property type="project" value="TreeGrafter"/>
</dbReference>
<feature type="region of interest" description="Disordered" evidence="2">
    <location>
        <begin position="710"/>
        <end position="776"/>
    </location>
</feature>
<feature type="region of interest" description="Disordered" evidence="2">
    <location>
        <begin position="67"/>
        <end position="86"/>
    </location>
</feature>
<keyword evidence="1" id="KW-0175">Coiled coil</keyword>
<dbReference type="Proteomes" id="UP000054302">
    <property type="component" value="Unassembled WGS sequence"/>
</dbReference>
<evidence type="ECO:0000313" key="3">
    <source>
        <dbReference type="EMBL" id="KIV90761.1"/>
    </source>
</evidence>
<dbReference type="GO" id="GO:0016579">
    <property type="term" value="P:protein deubiquitination"/>
    <property type="evidence" value="ECO:0007669"/>
    <property type="project" value="TreeGrafter"/>
</dbReference>
<evidence type="ECO:0000256" key="2">
    <source>
        <dbReference type="SAM" id="MobiDB-lite"/>
    </source>
</evidence>
<dbReference type="Pfam" id="PF14555">
    <property type="entry name" value="UBA_4"/>
    <property type="match status" value="1"/>
</dbReference>
<proteinExistence type="predicted"/>
<sequence>MGGEQPSPDDIFQVIAITNLDEPQARILLKKNNNDVNSAVNAFFEDPSGSVMEPLPANEWQHQDNIPFNDDSSMGGAPPMSRPPSRVDNHGHRIDLSAMHASAVTSSALTLKEQEDLNDPELQRAMAESMRSTLPAQENGVTAAHSKFGPARREFYEPSSWALTTISTAREIVDHPPPTKRRRMDDEPAFLRGSKETEYLAPLVTIYHSIPLAREALLMRPLKVHNYGHDASWWSGTSDENTKALSTDSSLQIDRDQCNLLAEVQCLMAFLDKTDRAYGSVDALADLQAVRAARGDGAFIRWLTAWSDTADDQAPSDQLNQVFTSVAAKGPSSSDGVAEEKPLLCVEPPVNRIPGETLVNLLDSTIWDDERGLIEDVWIAKAAEIFTVRVYDPHGGRNNGLDLTLDPVWFPDRYMFECRGATRQIRKQLHMVRREIDHCTHLQHRCEMVKLSDNRVLMIRDVLDAAAKVSMDAVGSSASASNGVGVQDSLSSDTDARAEVSELGNQLQQVVQRIEQKLQLLEMRKSELRQKMREIALQLTKPTPESPNMPQHKYTLQGVSTKPTITYLRRPNTDLLMLDQDDDSSEDPEWQWWRLAWIQDELYKQMGPAGPVQGPITQSQAEASKRTLGFGAGLDLNVAPELTAAEVEGPKPYEARKVTEAEVLEAIKSEHSSVVLVYANEYAMSFPRGELNMALKHFVNRDNQAFHEELESEEGLRPDSSNENGTIDFEDVPLTDQNGSSSSARELTPMSTSSLGRDEDGQASPKRIKCDSYATLSELPPSYEEISDQQEMQEKKGNRIGLHAEQMMQKYGEKIPEKVDPDERGSSMHIENDGMTSESPWM</sequence>
<dbReference type="PANTHER" id="PTHR39597">
    <property type="entry name" value="UBA DOMAIN-CONTAINING PROTEIN RUP1"/>
    <property type="match status" value="1"/>
</dbReference>
<evidence type="ECO:0000313" key="4">
    <source>
        <dbReference type="Proteomes" id="UP000054302"/>
    </source>
</evidence>
<reference evidence="3 4" key="1">
    <citation type="submission" date="2015-01" db="EMBL/GenBank/DDBJ databases">
        <title>The Genome Sequence of Exophiala mesophila CBS40295.</title>
        <authorList>
            <consortium name="The Broad Institute Genomics Platform"/>
            <person name="Cuomo C."/>
            <person name="de Hoog S."/>
            <person name="Gorbushina A."/>
            <person name="Stielow B."/>
            <person name="Teixiera M."/>
            <person name="Abouelleil A."/>
            <person name="Chapman S.B."/>
            <person name="Priest M."/>
            <person name="Young S.K."/>
            <person name="Wortman J."/>
            <person name="Nusbaum C."/>
            <person name="Birren B."/>
        </authorList>
    </citation>
    <scope>NUCLEOTIDE SEQUENCE [LARGE SCALE GENOMIC DNA]</scope>
    <source>
        <strain evidence="3 4">CBS 40295</strain>
    </source>
</reference>
<organism evidence="3 4">
    <name type="scientific">Exophiala mesophila</name>
    <name type="common">Black yeast-like fungus</name>
    <dbReference type="NCBI Taxonomy" id="212818"/>
    <lineage>
        <taxon>Eukaryota</taxon>
        <taxon>Fungi</taxon>
        <taxon>Dikarya</taxon>
        <taxon>Ascomycota</taxon>
        <taxon>Pezizomycotina</taxon>
        <taxon>Eurotiomycetes</taxon>
        <taxon>Chaetothyriomycetidae</taxon>
        <taxon>Chaetothyriales</taxon>
        <taxon>Herpotrichiellaceae</taxon>
        <taxon>Exophiala</taxon>
    </lineage>
</organism>
<dbReference type="OrthoDB" id="4489171at2759"/>
<dbReference type="PANTHER" id="PTHR39597:SF1">
    <property type="entry name" value="UBA DOMAIN-CONTAINING PROTEIN RUP1"/>
    <property type="match status" value="1"/>
</dbReference>
<dbReference type="STRING" id="212818.A0A0D1XRM4"/>
<accession>A0A0D1XRM4</accession>
<dbReference type="EMBL" id="KN847523">
    <property type="protein sequence ID" value="KIV90761.1"/>
    <property type="molecule type" value="Genomic_DNA"/>
</dbReference>
<dbReference type="GeneID" id="27323228"/>
<feature type="compositionally biased region" description="Polar residues" evidence="2">
    <location>
        <begin position="735"/>
        <end position="755"/>
    </location>
</feature>
<feature type="compositionally biased region" description="Basic and acidic residues" evidence="2">
    <location>
        <begin position="816"/>
        <end position="832"/>
    </location>
</feature>